<dbReference type="CDD" id="cd08645">
    <property type="entry name" value="FMT_core_GART"/>
    <property type="match status" value="1"/>
</dbReference>
<proteinExistence type="inferred from homology"/>
<dbReference type="PANTHER" id="PTHR43369:SF2">
    <property type="entry name" value="PHOSPHORIBOSYLGLYCINAMIDE FORMYLTRANSFERASE"/>
    <property type="match status" value="1"/>
</dbReference>
<feature type="binding site" evidence="4">
    <location>
        <begin position="13"/>
        <end position="15"/>
    </location>
    <ligand>
        <name>N(1)-(5-phospho-beta-D-ribosyl)glycinamide</name>
        <dbReference type="ChEBI" id="CHEBI:143788"/>
    </ligand>
</feature>
<protein>
    <recommendedName>
        <fullName evidence="4">Phosphoribosylglycinamide formyltransferase</fullName>
        <ecNumber evidence="4">2.1.2.2</ecNumber>
    </recommendedName>
    <alternativeName>
        <fullName evidence="4">5'-phosphoribosylglycinamide transformylase</fullName>
    </alternativeName>
    <alternativeName>
        <fullName evidence="4">GAR transformylase</fullName>
        <shortName evidence="4">GART</shortName>
    </alternativeName>
</protein>
<dbReference type="HAMAP" id="MF_01930">
    <property type="entry name" value="PurN"/>
    <property type="match status" value="1"/>
</dbReference>
<keyword evidence="2 4" id="KW-0808">Transferase</keyword>
<comment type="catalytic activity">
    <reaction evidence="4">
        <text>N(1)-(5-phospho-beta-D-ribosyl)glycinamide + (6R)-10-formyltetrahydrofolate = N(2)-formyl-N(1)-(5-phospho-beta-D-ribosyl)glycinamide + (6S)-5,6,7,8-tetrahydrofolate + H(+)</text>
        <dbReference type="Rhea" id="RHEA:15053"/>
        <dbReference type="ChEBI" id="CHEBI:15378"/>
        <dbReference type="ChEBI" id="CHEBI:57453"/>
        <dbReference type="ChEBI" id="CHEBI:143788"/>
        <dbReference type="ChEBI" id="CHEBI:147286"/>
        <dbReference type="ChEBI" id="CHEBI:195366"/>
        <dbReference type="EC" id="2.1.2.2"/>
    </reaction>
</comment>
<feature type="domain" description="Formyl transferase N-terminal" evidence="5">
    <location>
        <begin position="4"/>
        <end position="185"/>
    </location>
</feature>
<dbReference type="EMBL" id="JACIFD010000004">
    <property type="protein sequence ID" value="MBB4071269.1"/>
    <property type="molecule type" value="Genomic_DNA"/>
</dbReference>
<keyword evidence="7" id="KW-1185">Reference proteome</keyword>
<comment type="similarity">
    <text evidence="4">Belongs to the GART family.</text>
</comment>
<dbReference type="UniPathway" id="UPA00074">
    <property type="reaction ID" value="UER00126"/>
</dbReference>
<gene>
    <name evidence="4" type="primary">purN</name>
    <name evidence="6" type="ORF">F5897_000561</name>
</gene>
<dbReference type="GO" id="GO:0006189">
    <property type="term" value="P:'de novo' IMP biosynthetic process"/>
    <property type="evidence" value="ECO:0007669"/>
    <property type="project" value="UniProtKB-UniRule"/>
</dbReference>
<comment type="pathway">
    <text evidence="1 4">Purine metabolism; IMP biosynthesis via de novo pathway; N(2)-formyl-N(1)-(5-phospho-D-ribosyl)glycinamide from N(1)-(5-phospho-D-ribosyl)glycinamide (10-formyl THF route): step 1/1.</text>
</comment>
<feature type="binding site" evidence="4">
    <location>
        <position position="110"/>
    </location>
    <ligand>
        <name>(6R)-10-formyltetrahydrofolate</name>
        <dbReference type="ChEBI" id="CHEBI:195366"/>
    </ligand>
</feature>
<evidence type="ECO:0000256" key="1">
    <source>
        <dbReference type="ARBA" id="ARBA00005054"/>
    </source>
</evidence>
<dbReference type="GO" id="GO:0005829">
    <property type="term" value="C:cytosol"/>
    <property type="evidence" value="ECO:0007669"/>
    <property type="project" value="TreeGrafter"/>
</dbReference>
<dbReference type="PANTHER" id="PTHR43369">
    <property type="entry name" value="PHOSPHORIBOSYLGLYCINAMIDE FORMYLTRANSFERASE"/>
    <property type="match status" value="1"/>
</dbReference>
<evidence type="ECO:0000256" key="4">
    <source>
        <dbReference type="HAMAP-Rule" id="MF_01930"/>
    </source>
</evidence>
<evidence type="ECO:0000313" key="6">
    <source>
        <dbReference type="EMBL" id="MBB4071269.1"/>
    </source>
</evidence>
<dbReference type="NCBIfam" id="TIGR00639">
    <property type="entry name" value="PurN"/>
    <property type="match status" value="1"/>
</dbReference>
<keyword evidence="3 4" id="KW-0658">Purine biosynthesis</keyword>
<feature type="binding site" evidence="4">
    <location>
        <begin position="93"/>
        <end position="96"/>
    </location>
    <ligand>
        <name>(6R)-10-formyltetrahydrofolate</name>
        <dbReference type="ChEBI" id="CHEBI:195366"/>
    </ligand>
</feature>
<dbReference type="SUPFAM" id="SSF53328">
    <property type="entry name" value="Formyltransferase"/>
    <property type="match status" value="1"/>
</dbReference>
<dbReference type="GO" id="GO:0004644">
    <property type="term" value="F:phosphoribosylglycinamide formyltransferase activity"/>
    <property type="evidence" value="ECO:0007669"/>
    <property type="project" value="UniProtKB-UniRule"/>
</dbReference>
<evidence type="ECO:0000259" key="5">
    <source>
        <dbReference type="Pfam" id="PF00551"/>
    </source>
</evidence>
<feature type="site" description="Raises pKa of active site His" evidence="4">
    <location>
        <position position="148"/>
    </location>
</feature>
<evidence type="ECO:0000256" key="3">
    <source>
        <dbReference type="ARBA" id="ARBA00022755"/>
    </source>
</evidence>
<name>A0A840DNZ5_9MICO</name>
<comment type="caution">
    <text evidence="6">The sequence shown here is derived from an EMBL/GenBank/DDBJ whole genome shotgun (WGS) entry which is preliminary data.</text>
</comment>
<accession>A0A840DNZ5</accession>
<dbReference type="EC" id="2.1.2.2" evidence="4"/>
<dbReference type="Proteomes" id="UP000571183">
    <property type="component" value="Unassembled WGS sequence"/>
</dbReference>
<feature type="binding site" evidence="4">
    <location>
        <position position="64"/>
    </location>
    <ligand>
        <name>(6R)-10-formyltetrahydrofolate</name>
        <dbReference type="ChEBI" id="CHEBI:195366"/>
    </ligand>
</feature>
<dbReference type="InterPro" id="IPR004607">
    <property type="entry name" value="GART"/>
</dbReference>
<comment type="function">
    <text evidence="4">Catalyzes the transfer of a formyl group from 10-formyltetrahydrofolate to 5-phospho-ribosyl-glycinamide (GAR), producing 5-phospho-ribosyl-N-formylglycinamide (FGAR) and tetrahydrofolate.</text>
</comment>
<organism evidence="6 7">
    <name type="scientific">Canibacter oris</name>
    <dbReference type="NCBI Taxonomy" id="1365628"/>
    <lineage>
        <taxon>Bacteria</taxon>
        <taxon>Bacillati</taxon>
        <taxon>Actinomycetota</taxon>
        <taxon>Actinomycetes</taxon>
        <taxon>Micrococcales</taxon>
        <taxon>Microbacteriaceae</taxon>
        <taxon>Canibacter</taxon>
    </lineage>
</organism>
<sequence>MTLNVVVLLSGTGSNLLALLQAAQTDSSYRVVAALADRPAAGLQHAAAHGVPTAVIAPADYPDRAAWAAALAAKIESYGVNGSTGLIVSAGLMRILPPAFVAQFSPRLINTHPSLLPLYPGADAVAQTLAAGAHTTGVTVHQIDAGVDTGPVLAQRAIQVHSEDTVQTLHERIKEQERQLLPQVVHEISTGALPLV</sequence>
<dbReference type="RefSeq" id="WP_183304389.1">
    <property type="nucleotide sequence ID" value="NZ_JACIFD010000004.1"/>
</dbReference>
<feature type="active site" description="Proton donor" evidence="4">
    <location>
        <position position="112"/>
    </location>
</feature>
<dbReference type="AlphaFoldDB" id="A0A840DNZ5"/>
<dbReference type="Pfam" id="PF00551">
    <property type="entry name" value="Formyl_trans_N"/>
    <property type="match status" value="1"/>
</dbReference>
<evidence type="ECO:0000256" key="2">
    <source>
        <dbReference type="ARBA" id="ARBA00022679"/>
    </source>
</evidence>
<dbReference type="Gene3D" id="3.40.50.170">
    <property type="entry name" value="Formyl transferase, N-terminal domain"/>
    <property type="match status" value="1"/>
</dbReference>
<evidence type="ECO:0000313" key="7">
    <source>
        <dbReference type="Proteomes" id="UP000571183"/>
    </source>
</evidence>
<dbReference type="InterPro" id="IPR002376">
    <property type="entry name" value="Formyl_transf_N"/>
</dbReference>
<dbReference type="InterPro" id="IPR036477">
    <property type="entry name" value="Formyl_transf_N_sf"/>
</dbReference>
<reference evidence="6" key="1">
    <citation type="submission" date="2020-08" db="EMBL/GenBank/DDBJ databases">
        <title>Sequencing the genomes of 1000 actinobacteria strains.</title>
        <authorList>
            <person name="Klenk H.-P."/>
        </authorList>
    </citation>
    <scope>NUCLEOTIDE SEQUENCE [LARGE SCALE GENOMIC DNA]</scope>
    <source>
        <strain evidence="6">DSM 27064</strain>
    </source>
</reference>